<gene>
    <name evidence="2" type="ORF">JYZ213_LOCUS39243</name>
</gene>
<dbReference type="AlphaFoldDB" id="A0A815MNL7"/>
<organism evidence="2 3">
    <name type="scientific">Adineta steineri</name>
    <dbReference type="NCBI Taxonomy" id="433720"/>
    <lineage>
        <taxon>Eukaryota</taxon>
        <taxon>Metazoa</taxon>
        <taxon>Spiralia</taxon>
        <taxon>Gnathifera</taxon>
        <taxon>Rotifera</taxon>
        <taxon>Eurotatoria</taxon>
        <taxon>Bdelloidea</taxon>
        <taxon>Adinetida</taxon>
        <taxon>Adinetidae</taxon>
        <taxon>Adineta</taxon>
    </lineage>
</organism>
<feature type="domain" description="C2H2-type" evidence="1">
    <location>
        <begin position="37"/>
        <end position="62"/>
    </location>
</feature>
<reference evidence="2" key="1">
    <citation type="submission" date="2021-02" db="EMBL/GenBank/DDBJ databases">
        <authorList>
            <person name="Nowell W R."/>
        </authorList>
    </citation>
    <scope>NUCLEOTIDE SEQUENCE</scope>
</reference>
<comment type="caution">
    <text evidence="2">The sequence shown here is derived from an EMBL/GenBank/DDBJ whole genome shotgun (WGS) entry which is preliminary data.</text>
</comment>
<evidence type="ECO:0000259" key="1">
    <source>
        <dbReference type="SMART" id="SM00355"/>
    </source>
</evidence>
<accession>A0A815MNL7</accession>
<sequence>MSLFICPLCSTNREFSTFLKLFRHITVFHQNEPRFEITCNLDVSCGVSYRTYSAYKSHVYRHHANHLHATQEITTNSNIISNNNLQHNNQDFIGENDDPHVFEDHVESDLLNSEDEEDNHYTTLLPSNNNREKNVLSMSDIKRSYISFILQLREEFFLPKNTTNAISTYIVTLINHLEVLLEEKAFVNQSDILSSTQTSNEMVVDLQTVKKTMSEISNEIQNTTRNEYQFIKNCQKYFDYHAPEDIPISTDHEQLEHGYYIPIHKTLSSVLCSKDFSIQIIESIQQQKIAVEKDDDLMLSFRDSTFGCRIDDDSLMIQLYMDDIGLTNPIGAKKDQHKMAMIYFSLEDTPSIQIIESIQQQKIAVEKDDDLMLSFRDSTFGCRIDDDSLMIQLYMDDIGLTNPIGAKKDQHKMAMIYFSLEDTPEQYRSQLDCIYLVGLCPTSILKVKYLIEIN</sequence>
<protein>
    <recommendedName>
        <fullName evidence="1">C2H2-type domain-containing protein</fullName>
    </recommendedName>
</protein>
<dbReference type="Proteomes" id="UP000663845">
    <property type="component" value="Unassembled WGS sequence"/>
</dbReference>
<name>A0A815MNL7_9BILA</name>
<feature type="domain" description="C2H2-type" evidence="1">
    <location>
        <begin position="4"/>
        <end position="29"/>
    </location>
</feature>
<evidence type="ECO:0000313" key="2">
    <source>
        <dbReference type="EMBL" id="CAF1425434.1"/>
    </source>
</evidence>
<dbReference type="SMART" id="SM00355">
    <property type="entry name" value="ZnF_C2H2"/>
    <property type="match status" value="2"/>
</dbReference>
<proteinExistence type="predicted"/>
<evidence type="ECO:0000313" key="3">
    <source>
        <dbReference type="Proteomes" id="UP000663845"/>
    </source>
</evidence>
<dbReference type="EMBL" id="CAJNOG010001250">
    <property type="protein sequence ID" value="CAF1425434.1"/>
    <property type="molecule type" value="Genomic_DNA"/>
</dbReference>
<dbReference type="InterPro" id="IPR013087">
    <property type="entry name" value="Znf_C2H2_type"/>
</dbReference>